<dbReference type="InterPro" id="IPR040678">
    <property type="entry name" value="AbrB_C"/>
</dbReference>
<keyword evidence="4" id="KW-1185">Reference proteome</keyword>
<dbReference type="SMART" id="SM00966">
    <property type="entry name" value="SpoVT_AbrB"/>
    <property type="match status" value="1"/>
</dbReference>
<keyword evidence="1 3" id="KW-0238">DNA-binding</keyword>
<dbReference type="Proteomes" id="UP001589854">
    <property type="component" value="Unassembled WGS sequence"/>
</dbReference>
<name>A0ABV6GKW8_9BACI</name>
<dbReference type="EMBL" id="JBHLVO010000024">
    <property type="protein sequence ID" value="MFC0273789.1"/>
    <property type="molecule type" value="Genomic_DNA"/>
</dbReference>
<accession>A0ABV6GKW8</accession>
<dbReference type="InterPro" id="IPR007159">
    <property type="entry name" value="SpoVT-AbrB_dom"/>
</dbReference>
<dbReference type="InterPro" id="IPR052731">
    <property type="entry name" value="B_subtilis_Trans_State_Reg"/>
</dbReference>
<dbReference type="GO" id="GO:0003677">
    <property type="term" value="F:DNA binding"/>
    <property type="evidence" value="ECO:0007669"/>
    <property type="project" value="UniProtKB-KW"/>
</dbReference>
<dbReference type="InterPro" id="IPR037914">
    <property type="entry name" value="SpoVT-AbrB_sf"/>
</dbReference>
<dbReference type="Gene3D" id="2.10.260.10">
    <property type="match status" value="1"/>
</dbReference>
<proteinExistence type="predicted"/>
<feature type="domain" description="SpoVT-AbrB" evidence="2">
    <location>
        <begin position="5"/>
        <end position="50"/>
    </location>
</feature>
<dbReference type="PROSITE" id="PS51740">
    <property type="entry name" value="SPOVT_ABRB"/>
    <property type="match status" value="1"/>
</dbReference>
<comment type="caution">
    <text evidence="3">The sequence shown here is derived from an EMBL/GenBank/DDBJ whole genome shotgun (WGS) entry which is preliminary data.</text>
</comment>
<dbReference type="SUPFAM" id="SSF89447">
    <property type="entry name" value="AbrB/MazE/MraZ-like"/>
    <property type="match status" value="1"/>
</dbReference>
<protein>
    <submittedName>
        <fullName evidence="3">AbrB/MazE/SpoVT family DNA-binding domain-containing protein</fullName>
    </submittedName>
</protein>
<evidence type="ECO:0000256" key="1">
    <source>
        <dbReference type="PROSITE-ProRule" id="PRU01076"/>
    </source>
</evidence>
<evidence type="ECO:0000259" key="2">
    <source>
        <dbReference type="PROSITE" id="PS51740"/>
    </source>
</evidence>
<reference evidence="3 4" key="1">
    <citation type="submission" date="2024-09" db="EMBL/GenBank/DDBJ databases">
        <authorList>
            <person name="Sun Q."/>
            <person name="Mori K."/>
        </authorList>
    </citation>
    <scope>NUCLEOTIDE SEQUENCE [LARGE SCALE GENOMIC DNA]</scope>
    <source>
        <strain evidence="3 4">CCM 7228</strain>
    </source>
</reference>
<dbReference type="Pfam" id="PF18277">
    <property type="entry name" value="AbrB_C"/>
    <property type="match status" value="1"/>
</dbReference>
<dbReference type="PANTHER" id="PTHR36432:SF4">
    <property type="entry name" value="TRANSITION STATE REGULATOR ABH-RELATED"/>
    <property type="match status" value="1"/>
</dbReference>
<dbReference type="PANTHER" id="PTHR36432">
    <property type="match status" value="1"/>
</dbReference>
<evidence type="ECO:0000313" key="4">
    <source>
        <dbReference type="Proteomes" id="UP001589854"/>
    </source>
</evidence>
<organism evidence="3 4">
    <name type="scientific">Metabacillus herbersteinensis</name>
    <dbReference type="NCBI Taxonomy" id="283816"/>
    <lineage>
        <taxon>Bacteria</taxon>
        <taxon>Bacillati</taxon>
        <taxon>Bacillota</taxon>
        <taxon>Bacilli</taxon>
        <taxon>Bacillales</taxon>
        <taxon>Bacillaceae</taxon>
        <taxon>Metabacillus</taxon>
    </lineage>
</organism>
<evidence type="ECO:0000313" key="3">
    <source>
        <dbReference type="EMBL" id="MFC0273789.1"/>
    </source>
</evidence>
<gene>
    <name evidence="3" type="ORF">ACFFIX_20590</name>
</gene>
<dbReference type="Pfam" id="PF04014">
    <property type="entry name" value="MazE_antitoxin"/>
    <property type="match status" value="1"/>
</dbReference>
<dbReference type="RefSeq" id="WP_378937436.1">
    <property type="nucleotide sequence ID" value="NZ_JBHLVO010000024.1"/>
</dbReference>
<sequence length="94" mass="10424">MKSTGIVRKTDPLGRIVIPIELRKVLNINIKDPLEIFVVEEQIVLKKYEPQNVCVITGKVASSNFNVANGNITLSSEGADQLSRELELFLCIKA</sequence>